<feature type="chain" id="PRO_5032771531" description="Secreted protein" evidence="1">
    <location>
        <begin position="33"/>
        <end position="180"/>
    </location>
</feature>
<keyword evidence="3" id="KW-1185">Reference proteome</keyword>
<sequence>MLLAPAFPCVFGWPTALLRVRACLSLAGLVVCYKPAVRRGSCCACPASSLFAQCSALEGLSHSETRASGGFRFGVLSTPSSRSGCQSVVAPVSVVSRPGGVSRVRGGSACGPSTLWRSSSFCSGRWGTGNPYWALFARLTPLLPSARGSSSRELGVGWVAEAFVTLCVVSSSESSCTRVS</sequence>
<protein>
    <recommendedName>
        <fullName evidence="4">Secreted protein</fullName>
    </recommendedName>
</protein>
<evidence type="ECO:0000256" key="1">
    <source>
        <dbReference type="SAM" id="SignalP"/>
    </source>
</evidence>
<evidence type="ECO:0000313" key="3">
    <source>
        <dbReference type="Proteomes" id="UP000652761"/>
    </source>
</evidence>
<evidence type="ECO:0000313" key="2">
    <source>
        <dbReference type="EMBL" id="MQM20832.1"/>
    </source>
</evidence>
<dbReference type="Proteomes" id="UP000652761">
    <property type="component" value="Unassembled WGS sequence"/>
</dbReference>
<gene>
    <name evidence="2" type="ORF">Taro_053860</name>
</gene>
<name>A0A843XNT7_COLES</name>
<dbReference type="EMBL" id="NMUH01010238">
    <property type="protein sequence ID" value="MQM20832.1"/>
    <property type="molecule type" value="Genomic_DNA"/>
</dbReference>
<comment type="caution">
    <text evidence="2">The sequence shown here is derived from an EMBL/GenBank/DDBJ whole genome shotgun (WGS) entry which is preliminary data.</text>
</comment>
<evidence type="ECO:0008006" key="4">
    <source>
        <dbReference type="Google" id="ProtNLM"/>
    </source>
</evidence>
<dbReference type="AlphaFoldDB" id="A0A843XNT7"/>
<proteinExistence type="predicted"/>
<accession>A0A843XNT7</accession>
<feature type="signal peptide" evidence="1">
    <location>
        <begin position="1"/>
        <end position="32"/>
    </location>
</feature>
<reference evidence="2" key="1">
    <citation type="submission" date="2017-07" db="EMBL/GenBank/DDBJ databases">
        <title>Taro Niue Genome Assembly and Annotation.</title>
        <authorList>
            <person name="Atibalentja N."/>
            <person name="Keating K."/>
            <person name="Fields C.J."/>
        </authorList>
    </citation>
    <scope>NUCLEOTIDE SEQUENCE</scope>
    <source>
        <strain evidence="2">Niue_2</strain>
        <tissue evidence="2">Leaf</tissue>
    </source>
</reference>
<keyword evidence="1" id="KW-0732">Signal</keyword>
<organism evidence="2 3">
    <name type="scientific">Colocasia esculenta</name>
    <name type="common">Wild taro</name>
    <name type="synonym">Arum esculentum</name>
    <dbReference type="NCBI Taxonomy" id="4460"/>
    <lineage>
        <taxon>Eukaryota</taxon>
        <taxon>Viridiplantae</taxon>
        <taxon>Streptophyta</taxon>
        <taxon>Embryophyta</taxon>
        <taxon>Tracheophyta</taxon>
        <taxon>Spermatophyta</taxon>
        <taxon>Magnoliopsida</taxon>
        <taxon>Liliopsida</taxon>
        <taxon>Araceae</taxon>
        <taxon>Aroideae</taxon>
        <taxon>Colocasieae</taxon>
        <taxon>Colocasia</taxon>
    </lineage>
</organism>